<dbReference type="PANTHER" id="PTHR32063:SF0">
    <property type="entry name" value="SWARMING MOTILITY PROTEIN SWRC"/>
    <property type="match status" value="1"/>
</dbReference>
<dbReference type="Gene3D" id="2.60.40.1120">
    <property type="entry name" value="Carboxypeptidase-like, regulatory domain"/>
    <property type="match status" value="2"/>
</dbReference>
<dbReference type="GO" id="GO:0042910">
    <property type="term" value="F:xenobiotic transmembrane transporter activity"/>
    <property type="evidence" value="ECO:0007669"/>
    <property type="project" value="TreeGrafter"/>
</dbReference>
<organism evidence="3 4">
    <name type="scientific">Pseudonocardia sulfidoxydans NBRC 16205</name>
    <dbReference type="NCBI Taxonomy" id="1223511"/>
    <lineage>
        <taxon>Bacteria</taxon>
        <taxon>Bacillati</taxon>
        <taxon>Actinomycetota</taxon>
        <taxon>Actinomycetes</taxon>
        <taxon>Pseudonocardiales</taxon>
        <taxon>Pseudonocardiaceae</taxon>
        <taxon>Pseudonocardia</taxon>
    </lineage>
</organism>
<keyword evidence="4" id="KW-1185">Reference proteome</keyword>
<gene>
    <name evidence="3" type="ORF">PSU4_28830</name>
</gene>
<dbReference type="PRINTS" id="PR00702">
    <property type="entry name" value="ACRIFLAVINRP"/>
</dbReference>
<dbReference type="Gene3D" id="1.20.1640.10">
    <property type="entry name" value="Multidrug efflux transporter AcrB transmembrane domain"/>
    <property type="match status" value="1"/>
</dbReference>
<evidence type="ECO:0000313" key="4">
    <source>
        <dbReference type="Proteomes" id="UP000321685"/>
    </source>
</evidence>
<dbReference type="PANTHER" id="PTHR32063">
    <property type="match status" value="1"/>
</dbReference>
<evidence type="ECO:0000256" key="2">
    <source>
        <dbReference type="SAM" id="Phobius"/>
    </source>
</evidence>
<dbReference type="Pfam" id="PF00873">
    <property type="entry name" value="ACR_tran"/>
    <property type="match status" value="1"/>
</dbReference>
<dbReference type="InterPro" id="IPR001036">
    <property type="entry name" value="Acrflvin-R"/>
</dbReference>
<dbReference type="EMBL" id="BJVJ01000026">
    <property type="protein sequence ID" value="GEL23929.1"/>
    <property type="molecule type" value="Genomic_DNA"/>
</dbReference>
<dbReference type="SUPFAM" id="SSF49464">
    <property type="entry name" value="Carboxypeptidase regulatory domain-like"/>
    <property type="match status" value="2"/>
</dbReference>
<name>A0A511DGL0_9PSEU</name>
<dbReference type="Proteomes" id="UP000321685">
    <property type="component" value="Unassembled WGS sequence"/>
</dbReference>
<evidence type="ECO:0000313" key="3">
    <source>
        <dbReference type="EMBL" id="GEL23929.1"/>
    </source>
</evidence>
<dbReference type="Gene3D" id="3.30.70.1440">
    <property type="entry name" value="Multidrug efflux transporter AcrB pore domain"/>
    <property type="match status" value="1"/>
</dbReference>
<feature type="transmembrane region" description="Helical" evidence="2">
    <location>
        <begin position="38"/>
        <end position="55"/>
    </location>
</feature>
<dbReference type="Pfam" id="PF13620">
    <property type="entry name" value="CarboxypepD_reg"/>
    <property type="match status" value="2"/>
</dbReference>
<reference evidence="3 4" key="1">
    <citation type="submission" date="2019-07" db="EMBL/GenBank/DDBJ databases">
        <title>Whole genome shotgun sequence of Pseudonocardia sulfidoxydans NBRC 16205.</title>
        <authorList>
            <person name="Hosoyama A."/>
            <person name="Uohara A."/>
            <person name="Ohji S."/>
            <person name="Ichikawa N."/>
        </authorList>
    </citation>
    <scope>NUCLEOTIDE SEQUENCE [LARGE SCALE GENOMIC DNA]</scope>
    <source>
        <strain evidence="3 4">NBRC 16205</strain>
    </source>
</reference>
<keyword evidence="2" id="KW-0812">Transmembrane</keyword>
<dbReference type="InterPro" id="IPR008969">
    <property type="entry name" value="CarboxyPept-like_regulatory"/>
</dbReference>
<keyword evidence="2" id="KW-0472">Membrane</keyword>
<accession>A0A511DGL0</accession>
<dbReference type="SUPFAM" id="SSF82866">
    <property type="entry name" value="Multidrug efflux transporter AcrB transmembrane domain"/>
    <property type="match status" value="1"/>
</dbReference>
<proteinExistence type="predicted"/>
<feature type="transmembrane region" description="Helical" evidence="2">
    <location>
        <begin position="110"/>
        <end position="131"/>
    </location>
</feature>
<dbReference type="GO" id="GO:0005886">
    <property type="term" value="C:plasma membrane"/>
    <property type="evidence" value="ECO:0007669"/>
    <property type="project" value="TreeGrafter"/>
</dbReference>
<protein>
    <submittedName>
        <fullName evidence="3">Uncharacterized protein</fullName>
    </submittedName>
</protein>
<comment type="caution">
    <text evidence="3">The sequence shown here is derived from an EMBL/GenBank/DDBJ whole genome shotgun (WGS) entry which is preliminary data.</text>
</comment>
<feature type="transmembrane region" description="Helical" evidence="2">
    <location>
        <begin position="143"/>
        <end position="168"/>
    </location>
</feature>
<keyword evidence="2" id="KW-1133">Transmembrane helix</keyword>
<feature type="region of interest" description="Disordered" evidence="1">
    <location>
        <begin position="185"/>
        <end position="215"/>
    </location>
</feature>
<feature type="transmembrane region" description="Helical" evidence="2">
    <location>
        <begin position="67"/>
        <end position="89"/>
    </location>
</feature>
<sequence>MSTQQSDAFAQLGIALLVAIAVVYLVMVLTFGSLLQPLILLISIPFAATGALGLLRATNTPLGVPALIGMLMLVGIVVTNAIVLIDLVNQRRRAGVPLREAILDGAAQRLRPILMTAVATVFALLPMALGLTGGGVFISQPLAIVVIGGLISSTLLTLVLVPVLYSLVERFRDRLRRRRRAPAPVLPGEPAAVEEPRESPWTEPETAPLPVVPGVHGRVGDRSGRALRGVEVSLFDTAGELLTTTETAPDGTYRIDVDGGGEYVVAARSGEREPVAELVTVNGGPAWYDLIVDGPGAATGVVRDPAGHGVVATVTLVDDRGEVVAAGRTDAAGRYELRDVAAGEYHLLVAAAGSSATTRVTVPATGSVTTEVDVPAAPVAAPN</sequence>
<feature type="transmembrane region" description="Helical" evidence="2">
    <location>
        <begin position="12"/>
        <end position="31"/>
    </location>
</feature>
<dbReference type="AlphaFoldDB" id="A0A511DGL0"/>
<evidence type="ECO:0000256" key="1">
    <source>
        <dbReference type="SAM" id="MobiDB-lite"/>
    </source>
</evidence>